<organism evidence="2 3">
    <name type="scientific">Lentinula detonsa</name>
    <dbReference type="NCBI Taxonomy" id="2804962"/>
    <lineage>
        <taxon>Eukaryota</taxon>
        <taxon>Fungi</taxon>
        <taxon>Dikarya</taxon>
        <taxon>Basidiomycota</taxon>
        <taxon>Agaricomycotina</taxon>
        <taxon>Agaricomycetes</taxon>
        <taxon>Agaricomycetidae</taxon>
        <taxon>Agaricales</taxon>
        <taxon>Marasmiineae</taxon>
        <taxon>Omphalotaceae</taxon>
        <taxon>Lentinula</taxon>
    </lineage>
</organism>
<proteinExistence type="predicted"/>
<feature type="region of interest" description="Disordered" evidence="1">
    <location>
        <begin position="337"/>
        <end position="362"/>
    </location>
</feature>
<evidence type="ECO:0000313" key="2">
    <source>
        <dbReference type="EMBL" id="KAJ3986075.1"/>
    </source>
</evidence>
<dbReference type="EMBL" id="MU801948">
    <property type="protein sequence ID" value="KAJ3986075.1"/>
    <property type="molecule type" value="Genomic_DNA"/>
</dbReference>
<feature type="region of interest" description="Disordered" evidence="1">
    <location>
        <begin position="560"/>
        <end position="580"/>
    </location>
</feature>
<sequence>MTDEYPIQSSSLNIQTTGLQFLTAIASSLLESPSPRSSPSAIKATRRHSTGSWNSFLASKISKRAHMPDTSQDLQASSNSIEKRLRRTSKRIMSSFSTSSNRIASLDSFDSALINFTSKARPLEFLDTAKRNYAMHDSEMSVSSCSSFDASDNEGTYPSTPVPLPLSSPVSLSSRAQNRMSQAYSDNFPAAFELSPIMEDPCTFEEMDDILAYYSDSPILGRINESHTHSEFAFDETDWEPEAISDTDTGFEVNIPDVDNVKIQTKRARRMSFVLKSTVHENNPLSSNTEFHAESNAYKDLLSPPSLVLTFPTPEMQDTSTLPEPVLLVAEPNQLLTFPSIPETPPRRSQGHSYNRLEPPTPMPPLPRCTSCGFGFSFDVTGSTDMLHRPVNPCDKCQAQWERCRKWYGKRGWEVERSEVAPDQDADIKEEKGLNLRVSRRFSQIVEGVFMTNPRNRRFSADPSMRGTTSTSKRSSRRISFMDWAHPKQEATRNSPKNEDISSQTKADAHPSELDGLGTRVQDYGLFPDVGLQPNDLQSPNITPIKGVLRKFERLRPFSKSKGAKFKEEKNQPKNKRRRSFLEFGSDHRYNFATSRFQDF</sequence>
<reference evidence="2" key="1">
    <citation type="submission" date="2022-08" db="EMBL/GenBank/DDBJ databases">
        <authorList>
            <consortium name="DOE Joint Genome Institute"/>
            <person name="Min B."/>
            <person name="Riley R."/>
            <person name="Sierra-Patev S."/>
            <person name="Naranjo-Ortiz M."/>
            <person name="Looney B."/>
            <person name="Konkel Z."/>
            <person name="Slot J.C."/>
            <person name="Sakamoto Y."/>
            <person name="Steenwyk J.L."/>
            <person name="Rokas A."/>
            <person name="Carro J."/>
            <person name="Camarero S."/>
            <person name="Ferreira P."/>
            <person name="Molpeceres G."/>
            <person name="Ruiz-Duenas F.J."/>
            <person name="Serrano A."/>
            <person name="Henrissat B."/>
            <person name="Drula E."/>
            <person name="Hughes K.W."/>
            <person name="Mata J.L."/>
            <person name="Ishikawa N.K."/>
            <person name="Vargas-Isla R."/>
            <person name="Ushijima S."/>
            <person name="Smith C.A."/>
            <person name="Ahrendt S."/>
            <person name="Andreopoulos W."/>
            <person name="He G."/>
            <person name="Labutti K."/>
            <person name="Lipzen A."/>
            <person name="Ng V."/>
            <person name="Sandor L."/>
            <person name="Barry K."/>
            <person name="Martinez A.T."/>
            <person name="Xiao Y."/>
            <person name="Gibbons J.G."/>
            <person name="Terashima K."/>
            <person name="Hibbett D.S."/>
            <person name="Grigoriev I.V."/>
        </authorList>
    </citation>
    <scope>NUCLEOTIDE SEQUENCE</scope>
    <source>
        <strain evidence="2">TFB7829</strain>
    </source>
</reference>
<dbReference type="AlphaFoldDB" id="A0AA38Q3I2"/>
<name>A0AA38Q3I2_9AGAR</name>
<evidence type="ECO:0000313" key="3">
    <source>
        <dbReference type="Proteomes" id="UP001163850"/>
    </source>
</evidence>
<feature type="compositionally biased region" description="Low complexity" evidence="1">
    <location>
        <begin position="464"/>
        <end position="473"/>
    </location>
</feature>
<feature type="region of interest" description="Disordered" evidence="1">
    <location>
        <begin position="455"/>
        <end position="514"/>
    </location>
</feature>
<comment type="caution">
    <text evidence="2">The sequence shown here is derived from an EMBL/GenBank/DDBJ whole genome shotgun (WGS) entry which is preliminary data.</text>
</comment>
<feature type="compositionally biased region" description="Basic and acidic residues" evidence="1">
    <location>
        <begin position="485"/>
        <end position="500"/>
    </location>
</feature>
<evidence type="ECO:0000256" key="1">
    <source>
        <dbReference type="SAM" id="MobiDB-lite"/>
    </source>
</evidence>
<accession>A0AA38Q3I2</accession>
<protein>
    <submittedName>
        <fullName evidence="2">Uncharacterized protein</fullName>
    </submittedName>
</protein>
<gene>
    <name evidence="2" type="ORF">F5890DRAFT_1552577</name>
</gene>
<dbReference type="Proteomes" id="UP001163850">
    <property type="component" value="Unassembled WGS sequence"/>
</dbReference>